<evidence type="ECO:0000256" key="2">
    <source>
        <dbReference type="ARBA" id="ARBA00022475"/>
    </source>
</evidence>
<feature type="transmembrane region" description="Helical" evidence="6">
    <location>
        <begin position="72"/>
        <end position="90"/>
    </location>
</feature>
<proteinExistence type="predicted"/>
<sequence length="210" mass="22978">MSLYLETALQVAFIWTLACCTPGANVLLTMNTALRYNRLLAIGSAAGVTAAVILWGIMGASGVLIILQTFPWLFGLLKLLGGSYLLYLGLSKIYSTLKQGSKQPYDIAERENLKSPWHLIRLAFFTSIVNPKTGLFVISLFSVAMPKDPSWPITILCVSIMGSITLLWHLFLACVFSTTSAQTLYQKSVNLIDYLTGGLFTLFGIKIIAS</sequence>
<reference evidence="7 8" key="1">
    <citation type="submission" date="2014-06" db="EMBL/GenBank/DDBJ databases">
        <title>Whole Genome Sequences of Three Symbiotic Endozoicomonas Bacteria.</title>
        <authorList>
            <person name="Neave M.J."/>
            <person name="Apprill A."/>
            <person name="Voolstra C.R."/>
        </authorList>
    </citation>
    <scope>NUCLEOTIDE SEQUENCE [LARGE SCALE GENOMIC DNA]</scope>
    <source>
        <strain evidence="7 8">DSM 22380</strain>
    </source>
</reference>
<dbReference type="eggNOG" id="COG1280">
    <property type="taxonomic scope" value="Bacteria"/>
</dbReference>
<dbReference type="InterPro" id="IPR001123">
    <property type="entry name" value="LeuE-type"/>
</dbReference>
<evidence type="ECO:0000256" key="6">
    <source>
        <dbReference type="SAM" id="Phobius"/>
    </source>
</evidence>
<dbReference type="RefSeq" id="WP_020581603.1">
    <property type="nucleotide sequence ID" value="NZ_JOJP01000001.1"/>
</dbReference>
<dbReference type="AlphaFoldDB" id="A0A081KFI3"/>
<comment type="subcellular location">
    <subcellularLocation>
        <location evidence="1">Cell membrane</location>
        <topology evidence="1">Multi-pass membrane protein</topology>
    </subcellularLocation>
</comment>
<feature type="transmembrane region" description="Helical" evidence="6">
    <location>
        <begin position="40"/>
        <end position="66"/>
    </location>
</feature>
<feature type="transmembrane region" description="Helical" evidence="6">
    <location>
        <begin position="153"/>
        <end position="179"/>
    </location>
</feature>
<protein>
    <recommendedName>
        <fullName evidence="9">Lysine transporter LysE</fullName>
    </recommendedName>
</protein>
<evidence type="ECO:0000256" key="4">
    <source>
        <dbReference type="ARBA" id="ARBA00022989"/>
    </source>
</evidence>
<dbReference type="STRING" id="305900.GV64_21230"/>
<keyword evidence="8" id="KW-1185">Reference proteome</keyword>
<dbReference type="EMBL" id="JOJP01000001">
    <property type="protein sequence ID" value="KEI72909.1"/>
    <property type="molecule type" value="Genomic_DNA"/>
</dbReference>
<evidence type="ECO:0000256" key="3">
    <source>
        <dbReference type="ARBA" id="ARBA00022692"/>
    </source>
</evidence>
<feature type="transmembrane region" description="Helical" evidence="6">
    <location>
        <begin position="119"/>
        <end position="141"/>
    </location>
</feature>
<dbReference type="Pfam" id="PF01810">
    <property type="entry name" value="LysE"/>
    <property type="match status" value="1"/>
</dbReference>
<dbReference type="PANTHER" id="PTHR30086:SF20">
    <property type="entry name" value="ARGININE EXPORTER PROTEIN ARGO-RELATED"/>
    <property type="match status" value="1"/>
</dbReference>
<dbReference type="PANTHER" id="PTHR30086">
    <property type="entry name" value="ARGININE EXPORTER PROTEIN ARGO"/>
    <property type="match status" value="1"/>
</dbReference>
<name>A0A081KFI3_9GAMM</name>
<evidence type="ECO:0000256" key="1">
    <source>
        <dbReference type="ARBA" id="ARBA00004651"/>
    </source>
</evidence>
<evidence type="ECO:0000313" key="7">
    <source>
        <dbReference type="EMBL" id="KEI72909.1"/>
    </source>
</evidence>
<gene>
    <name evidence="7" type="ORF">GV64_21230</name>
</gene>
<keyword evidence="4 6" id="KW-1133">Transmembrane helix</keyword>
<organism evidence="7 8">
    <name type="scientific">Endozoicomonas elysicola</name>
    <dbReference type="NCBI Taxonomy" id="305900"/>
    <lineage>
        <taxon>Bacteria</taxon>
        <taxon>Pseudomonadati</taxon>
        <taxon>Pseudomonadota</taxon>
        <taxon>Gammaproteobacteria</taxon>
        <taxon>Oceanospirillales</taxon>
        <taxon>Endozoicomonadaceae</taxon>
        <taxon>Endozoicomonas</taxon>
    </lineage>
</organism>
<comment type="caution">
    <text evidence="7">The sequence shown here is derived from an EMBL/GenBank/DDBJ whole genome shotgun (WGS) entry which is preliminary data.</text>
</comment>
<feature type="transmembrane region" description="Helical" evidence="6">
    <location>
        <begin position="12"/>
        <end position="28"/>
    </location>
</feature>
<evidence type="ECO:0008006" key="9">
    <source>
        <dbReference type="Google" id="ProtNLM"/>
    </source>
</evidence>
<evidence type="ECO:0000256" key="5">
    <source>
        <dbReference type="ARBA" id="ARBA00023136"/>
    </source>
</evidence>
<dbReference type="Proteomes" id="UP000027997">
    <property type="component" value="Unassembled WGS sequence"/>
</dbReference>
<evidence type="ECO:0000313" key="8">
    <source>
        <dbReference type="Proteomes" id="UP000027997"/>
    </source>
</evidence>
<dbReference type="GO" id="GO:0005886">
    <property type="term" value="C:plasma membrane"/>
    <property type="evidence" value="ECO:0007669"/>
    <property type="project" value="UniProtKB-SubCell"/>
</dbReference>
<accession>A0A081KFI3</accession>
<keyword evidence="3 6" id="KW-0812">Transmembrane</keyword>
<keyword evidence="5 6" id="KW-0472">Membrane</keyword>
<keyword evidence="2" id="KW-1003">Cell membrane</keyword>
<dbReference type="GO" id="GO:0015171">
    <property type="term" value="F:amino acid transmembrane transporter activity"/>
    <property type="evidence" value="ECO:0007669"/>
    <property type="project" value="TreeGrafter"/>
</dbReference>